<protein>
    <submittedName>
        <fullName evidence="5">Collectin-10-like</fullName>
    </submittedName>
</protein>
<dbReference type="KEGG" id="bbel:109469971"/>
<sequence>MWRGTCFKAFMTKKTFDQAAAACRADGGTLAMPRDAETNAFLISLYKSVGEDWNFWFGLHDRRREGRFEWVDGSALGPYSSWGPGQPENRRGGEDCVLYSTYMEVEWHDYPCHERFYFICQTAQGT</sequence>
<name>A0A6P4YRG0_BRABE</name>
<evidence type="ECO:0000313" key="4">
    <source>
        <dbReference type="Proteomes" id="UP000515135"/>
    </source>
</evidence>
<dbReference type="AlphaFoldDB" id="A0A6P4YRG0"/>
<keyword evidence="4" id="KW-1185">Reference proteome</keyword>
<accession>A0A6P4YRG0</accession>
<gene>
    <name evidence="5" type="primary">LOC109469971</name>
</gene>
<evidence type="ECO:0000256" key="1">
    <source>
        <dbReference type="ARBA" id="ARBA00022734"/>
    </source>
</evidence>
<dbReference type="PROSITE" id="PS50041">
    <property type="entry name" value="C_TYPE_LECTIN_2"/>
    <property type="match status" value="1"/>
</dbReference>
<reference evidence="5" key="1">
    <citation type="submission" date="2025-08" db="UniProtKB">
        <authorList>
            <consortium name="RefSeq"/>
        </authorList>
    </citation>
    <scope>IDENTIFICATION</scope>
    <source>
        <tissue evidence="5">Gonad</tissue>
    </source>
</reference>
<dbReference type="InterPro" id="IPR018378">
    <property type="entry name" value="C-type_lectin_CS"/>
</dbReference>
<dbReference type="InterPro" id="IPR051663">
    <property type="entry name" value="CLec_Tetranectin-domain"/>
</dbReference>
<dbReference type="InterPro" id="IPR016186">
    <property type="entry name" value="C-type_lectin-like/link_sf"/>
</dbReference>
<organism evidence="4 5">
    <name type="scientific">Branchiostoma belcheri</name>
    <name type="common">Amphioxus</name>
    <dbReference type="NCBI Taxonomy" id="7741"/>
    <lineage>
        <taxon>Eukaryota</taxon>
        <taxon>Metazoa</taxon>
        <taxon>Chordata</taxon>
        <taxon>Cephalochordata</taxon>
        <taxon>Leptocardii</taxon>
        <taxon>Amphioxiformes</taxon>
        <taxon>Branchiostomatidae</taxon>
        <taxon>Branchiostoma</taxon>
    </lineage>
</organism>
<dbReference type="GO" id="GO:0030246">
    <property type="term" value="F:carbohydrate binding"/>
    <property type="evidence" value="ECO:0007669"/>
    <property type="project" value="UniProtKB-KW"/>
</dbReference>
<dbReference type="CDD" id="cd00037">
    <property type="entry name" value="CLECT"/>
    <property type="match status" value="1"/>
</dbReference>
<dbReference type="RefSeq" id="XP_019624294.1">
    <property type="nucleotide sequence ID" value="XM_019768735.1"/>
</dbReference>
<proteinExistence type="predicted"/>
<dbReference type="InterPro" id="IPR016187">
    <property type="entry name" value="CTDL_fold"/>
</dbReference>
<dbReference type="OrthoDB" id="418245at2759"/>
<keyword evidence="2" id="KW-1015">Disulfide bond</keyword>
<evidence type="ECO:0000313" key="5">
    <source>
        <dbReference type="RefSeq" id="XP_019624294.1"/>
    </source>
</evidence>
<evidence type="ECO:0000259" key="3">
    <source>
        <dbReference type="PROSITE" id="PS50041"/>
    </source>
</evidence>
<dbReference type="SMART" id="SM00034">
    <property type="entry name" value="CLECT"/>
    <property type="match status" value="1"/>
</dbReference>
<dbReference type="PANTHER" id="PTHR22799:SF6">
    <property type="entry name" value="C-TYPE LECTIN DOMAIN FAMILY 4 MEMBER M-LIKE"/>
    <property type="match status" value="1"/>
</dbReference>
<dbReference type="InterPro" id="IPR001304">
    <property type="entry name" value="C-type_lectin-like"/>
</dbReference>
<dbReference type="Gene3D" id="3.10.100.10">
    <property type="entry name" value="Mannose-Binding Protein A, subunit A"/>
    <property type="match status" value="1"/>
</dbReference>
<feature type="domain" description="C-type lectin" evidence="3">
    <location>
        <begin position="2"/>
        <end position="121"/>
    </location>
</feature>
<dbReference type="Pfam" id="PF00059">
    <property type="entry name" value="Lectin_C"/>
    <property type="match status" value="1"/>
</dbReference>
<dbReference type="PANTHER" id="PTHR22799">
    <property type="entry name" value="TETRANECTIN-RELATED"/>
    <property type="match status" value="1"/>
</dbReference>
<dbReference type="PROSITE" id="PS00615">
    <property type="entry name" value="C_TYPE_LECTIN_1"/>
    <property type="match status" value="1"/>
</dbReference>
<dbReference type="GeneID" id="109469971"/>
<keyword evidence="1" id="KW-0430">Lectin</keyword>
<dbReference type="SUPFAM" id="SSF56436">
    <property type="entry name" value="C-type lectin-like"/>
    <property type="match status" value="1"/>
</dbReference>
<evidence type="ECO:0000256" key="2">
    <source>
        <dbReference type="ARBA" id="ARBA00023157"/>
    </source>
</evidence>
<dbReference type="Proteomes" id="UP000515135">
    <property type="component" value="Unplaced"/>
</dbReference>
<dbReference type="FunFam" id="3.10.100.10:FF:000103">
    <property type="entry name" value="Uncharacterized protein"/>
    <property type="match status" value="1"/>
</dbReference>